<feature type="transmembrane region" description="Helical" evidence="7">
    <location>
        <begin position="222"/>
        <end position="244"/>
    </location>
</feature>
<keyword evidence="3 7" id="KW-0812">Transmembrane</keyword>
<dbReference type="PANTHER" id="PTHR23502">
    <property type="entry name" value="MAJOR FACILITATOR SUPERFAMILY"/>
    <property type="match status" value="1"/>
</dbReference>
<dbReference type="GeneID" id="41966804"/>
<dbReference type="InterPro" id="IPR020846">
    <property type="entry name" value="MFS_dom"/>
</dbReference>
<feature type="transmembrane region" description="Helical" evidence="7">
    <location>
        <begin position="391"/>
        <end position="411"/>
    </location>
</feature>
<feature type="domain" description="Major facilitator superfamily (MFS) profile" evidence="8">
    <location>
        <begin position="96"/>
        <end position="505"/>
    </location>
</feature>
<feature type="transmembrane region" description="Helical" evidence="7">
    <location>
        <begin position="480"/>
        <end position="504"/>
    </location>
</feature>
<organism evidence="9 10">
    <name type="scientific">Pyricularia grisea</name>
    <name type="common">Crabgrass-specific blast fungus</name>
    <name type="synonym">Magnaporthe grisea</name>
    <dbReference type="NCBI Taxonomy" id="148305"/>
    <lineage>
        <taxon>Eukaryota</taxon>
        <taxon>Fungi</taxon>
        <taxon>Dikarya</taxon>
        <taxon>Ascomycota</taxon>
        <taxon>Pezizomycotina</taxon>
        <taxon>Sordariomycetes</taxon>
        <taxon>Sordariomycetidae</taxon>
        <taxon>Magnaporthales</taxon>
        <taxon>Pyriculariaceae</taxon>
        <taxon>Pyricularia</taxon>
    </lineage>
</organism>
<feature type="transmembrane region" description="Helical" evidence="7">
    <location>
        <begin position="417"/>
        <end position="444"/>
    </location>
</feature>
<evidence type="ECO:0000256" key="3">
    <source>
        <dbReference type="ARBA" id="ARBA00022692"/>
    </source>
</evidence>
<accession>A0A6P8AR33</accession>
<keyword evidence="4 7" id="KW-1133">Transmembrane helix</keyword>
<feature type="transmembrane region" description="Helical" evidence="7">
    <location>
        <begin position="189"/>
        <end position="210"/>
    </location>
</feature>
<protein>
    <recommendedName>
        <fullName evidence="8">Major facilitator superfamily (MFS) profile domain-containing protein</fullName>
    </recommendedName>
</protein>
<evidence type="ECO:0000259" key="8">
    <source>
        <dbReference type="PROSITE" id="PS50850"/>
    </source>
</evidence>
<sequence>MSDSHNHYAGTAPGDGSIMDPSTSTAHNHFVTHHTNHDVEHDQPQQANTQLLPSHSSSDTPLLSEEDNGLAMVEEEEEMHHFSQPKPLSTRMKWVQVAIVGSLAFATPLGSSIYTPALPQLISELSPSEDPSLATLTISAYIFGFSTGPLLIAPLSAVYGKVRLYRLCAVLWALFSALAAVAPNIWSLVALRFLAGCVGGTPMVLGSSTVADLFDKEVRGRALSFIAVGSVSAPLVGPAAGGRIAQSALGWRGCFVLLACVGVVNAALTFVGLRESAPDGTSEKSAAPKKTAVLLRDAAVRPLTILLHPSVASIVILSSFFYSVQVWLYVDVPARYEDVYSFSPAEAGSVFIFMGIGTLVGLLVCGTLSDRVIATRAARSEDGEKRAEHRLPLTVSGGAIVSLSMVLYSFGAERDTWWVIPACGNALMGMGLFAISMSSALFLVDLSTKQAVSTSAAMGLVRFAMGSLSAMLMSRLESSLGFTVLHSGVIFCSCLATWFGYWLFKNGKRLQNDKDLEEFAYTSK</sequence>
<dbReference type="InterPro" id="IPR036259">
    <property type="entry name" value="MFS_trans_sf"/>
</dbReference>
<reference evidence="10" key="2">
    <citation type="submission" date="2019-10" db="EMBL/GenBank/DDBJ databases">
        <authorList>
            <consortium name="NCBI Genome Project"/>
        </authorList>
    </citation>
    <scope>NUCLEOTIDE SEQUENCE</scope>
    <source>
        <strain evidence="10">NI907</strain>
    </source>
</reference>
<proteinExistence type="inferred from homology"/>
<keyword evidence="9" id="KW-1185">Reference proteome</keyword>
<dbReference type="GO" id="GO:0016020">
    <property type="term" value="C:membrane"/>
    <property type="evidence" value="ECO:0007669"/>
    <property type="project" value="UniProtKB-SubCell"/>
</dbReference>
<feature type="region of interest" description="Disordered" evidence="6">
    <location>
        <begin position="1"/>
        <end position="65"/>
    </location>
</feature>
<dbReference type="GO" id="GO:0022857">
    <property type="term" value="F:transmembrane transporter activity"/>
    <property type="evidence" value="ECO:0007669"/>
    <property type="project" value="InterPro"/>
</dbReference>
<evidence type="ECO:0000313" key="9">
    <source>
        <dbReference type="Proteomes" id="UP000515153"/>
    </source>
</evidence>
<comment type="subcellular location">
    <subcellularLocation>
        <location evidence="1">Membrane</location>
        <topology evidence="1">Multi-pass membrane protein</topology>
    </subcellularLocation>
</comment>
<evidence type="ECO:0000256" key="1">
    <source>
        <dbReference type="ARBA" id="ARBA00004141"/>
    </source>
</evidence>
<dbReference type="PANTHER" id="PTHR23502:SF68">
    <property type="entry name" value="MULTIDRUG TRANSPORTER, PUTATIVE (AFU_ORTHOLOGUE AFUA_3G01120)-RELATED"/>
    <property type="match status" value="1"/>
</dbReference>
<evidence type="ECO:0000256" key="5">
    <source>
        <dbReference type="ARBA" id="ARBA00023136"/>
    </source>
</evidence>
<feature type="transmembrane region" description="Helical" evidence="7">
    <location>
        <begin position="164"/>
        <end position="183"/>
    </location>
</feature>
<name>A0A6P8AR33_PYRGI</name>
<dbReference type="InterPro" id="IPR011701">
    <property type="entry name" value="MFS"/>
</dbReference>
<feature type="transmembrane region" description="Helical" evidence="7">
    <location>
        <begin position="456"/>
        <end position="474"/>
    </location>
</feature>
<dbReference type="Pfam" id="PF07690">
    <property type="entry name" value="MFS_1"/>
    <property type="match status" value="1"/>
</dbReference>
<dbReference type="PROSITE" id="PS50850">
    <property type="entry name" value="MFS"/>
    <property type="match status" value="1"/>
</dbReference>
<dbReference type="KEGG" id="pgri:PgNI_11941"/>
<feature type="transmembrane region" description="Helical" evidence="7">
    <location>
        <begin position="133"/>
        <end position="152"/>
    </location>
</feature>
<dbReference type="OrthoDB" id="3936150at2759"/>
<comment type="similarity">
    <text evidence="2">Belongs to the major facilitator superfamily.</text>
</comment>
<gene>
    <name evidence="10" type="ORF">PgNI_11941</name>
</gene>
<evidence type="ECO:0000256" key="2">
    <source>
        <dbReference type="ARBA" id="ARBA00008335"/>
    </source>
</evidence>
<dbReference type="RefSeq" id="XP_030977371.1">
    <property type="nucleotide sequence ID" value="XM_031131899.1"/>
</dbReference>
<evidence type="ECO:0000256" key="7">
    <source>
        <dbReference type="SAM" id="Phobius"/>
    </source>
</evidence>
<feature type="transmembrane region" description="Helical" evidence="7">
    <location>
        <begin position="94"/>
        <end position="113"/>
    </location>
</feature>
<dbReference type="Proteomes" id="UP000515153">
    <property type="component" value="Unplaced"/>
</dbReference>
<dbReference type="Gene3D" id="1.20.1720.10">
    <property type="entry name" value="Multidrug resistance protein D"/>
    <property type="match status" value="1"/>
</dbReference>
<evidence type="ECO:0000256" key="6">
    <source>
        <dbReference type="SAM" id="MobiDB-lite"/>
    </source>
</evidence>
<reference evidence="10" key="3">
    <citation type="submission" date="2025-08" db="UniProtKB">
        <authorList>
            <consortium name="RefSeq"/>
        </authorList>
    </citation>
    <scope>IDENTIFICATION</scope>
    <source>
        <strain evidence="10">NI907</strain>
    </source>
</reference>
<evidence type="ECO:0000256" key="4">
    <source>
        <dbReference type="ARBA" id="ARBA00022989"/>
    </source>
</evidence>
<feature type="compositionally biased region" description="Polar residues" evidence="6">
    <location>
        <begin position="44"/>
        <end position="61"/>
    </location>
</feature>
<evidence type="ECO:0000313" key="10">
    <source>
        <dbReference type="RefSeq" id="XP_030977371.1"/>
    </source>
</evidence>
<feature type="transmembrane region" description="Helical" evidence="7">
    <location>
        <begin position="305"/>
        <end position="330"/>
    </location>
</feature>
<dbReference type="AlphaFoldDB" id="A0A6P8AR33"/>
<reference evidence="10" key="1">
    <citation type="journal article" date="2019" name="Mol. Biol. Evol.">
        <title>Blast fungal genomes show frequent chromosomal changes, gene gains and losses, and effector gene turnover.</title>
        <authorList>
            <person name="Gomez Luciano L.B."/>
            <person name="Jason Tsai I."/>
            <person name="Chuma I."/>
            <person name="Tosa Y."/>
            <person name="Chen Y.H."/>
            <person name="Li J.Y."/>
            <person name="Li M.Y."/>
            <person name="Jade Lu M.Y."/>
            <person name="Nakayashiki H."/>
            <person name="Li W.H."/>
        </authorList>
    </citation>
    <scope>NUCLEOTIDE SEQUENCE</scope>
    <source>
        <strain evidence="10">NI907</strain>
    </source>
</reference>
<dbReference type="SUPFAM" id="SSF103473">
    <property type="entry name" value="MFS general substrate transporter"/>
    <property type="match status" value="1"/>
</dbReference>
<feature type="transmembrane region" description="Helical" evidence="7">
    <location>
        <begin position="250"/>
        <end position="273"/>
    </location>
</feature>
<feature type="transmembrane region" description="Helical" evidence="7">
    <location>
        <begin position="350"/>
        <end position="370"/>
    </location>
</feature>
<keyword evidence="5 7" id="KW-0472">Membrane</keyword>